<gene>
    <name evidence="1" type="ORF">PIB30_066822</name>
</gene>
<keyword evidence="2" id="KW-1185">Reference proteome</keyword>
<organism evidence="1 2">
    <name type="scientific">Stylosanthes scabra</name>
    <dbReference type="NCBI Taxonomy" id="79078"/>
    <lineage>
        <taxon>Eukaryota</taxon>
        <taxon>Viridiplantae</taxon>
        <taxon>Streptophyta</taxon>
        <taxon>Embryophyta</taxon>
        <taxon>Tracheophyta</taxon>
        <taxon>Spermatophyta</taxon>
        <taxon>Magnoliopsida</taxon>
        <taxon>eudicotyledons</taxon>
        <taxon>Gunneridae</taxon>
        <taxon>Pentapetalae</taxon>
        <taxon>rosids</taxon>
        <taxon>fabids</taxon>
        <taxon>Fabales</taxon>
        <taxon>Fabaceae</taxon>
        <taxon>Papilionoideae</taxon>
        <taxon>50 kb inversion clade</taxon>
        <taxon>dalbergioids sensu lato</taxon>
        <taxon>Dalbergieae</taxon>
        <taxon>Pterocarpus clade</taxon>
        <taxon>Stylosanthes</taxon>
    </lineage>
</organism>
<sequence>MVIEAFVVANPVLNCDYVSIGVANLRLKSGVLGYSMARRKSLVSIELGVQPFRVDSNGGPFLKKFSKCFESIRRVAESIQSWTETDLNLTFENYLGVDSSFSESIMEADDPAYGNSGLPA</sequence>
<dbReference type="EMBL" id="JASCZI010121516">
    <property type="protein sequence ID" value="MED6162062.1"/>
    <property type="molecule type" value="Genomic_DNA"/>
</dbReference>
<accession>A0ABU6UL99</accession>
<comment type="caution">
    <text evidence="1">The sequence shown here is derived from an EMBL/GenBank/DDBJ whole genome shotgun (WGS) entry which is preliminary data.</text>
</comment>
<evidence type="ECO:0000313" key="1">
    <source>
        <dbReference type="EMBL" id="MED6162062.1"/>
    </source>
</evidence>
<dbReference type="Proteomes" id="UP001341840">
    <property type="component" value="Unassembled WGS sequence"/>
</dbReference>
<name>A0ABU6UL99_9FABA</name>
<protein>
    <submittedName>
        <fullName evidence="1">Uncharacterized protein</fullName>
    </submittedName>
</protein>
<evidence type="ECO:0000313" key="2">
    <source>
        <dbReference type="Proteomes" id="UP001341840"/>
    </source>
</evidence>
<proteinExistence type="predicted"/>
<reference evidence="1 2" key="1">
    <citation type="journal article" date="2023" name="Plants (Basel)">
        <title>Bridging the Gap: Combining Genomics and Transcriptomics Approaches to Understand Stylosanthes scabra, an Orphan Legume from the Brazilian Caatinga.</title>
        <authorList>
            <person name="Ferreira-Neto J.R.C."/>
            <person name="da Silva M.D."/>
            <person name="Binneck E."/>
            <person name="de Melo N.F."/>
            <person name="da Silva R.H."/>
            <person name="de Melo A.L.T.M."/>
            <person name="Pandolfi V."/>
            <person name="Bustamante F.O."/>
            <person name="Brasileiro-Vidal A.C."/>
            <person name="Benko-Iseppon A.M."/>
        </authorList>
    </citation>
    <scope>NUCLEOTIDE SEQUENCE [LARGE SCALE GENOMIC DNA]</scope>
    <source>
        <tissue evidence="1">Leaves</tissue>
    </source>
</reference>